<comment type="similarity">
    <text evidence="1">Belongs to the ARG7 family.</text>
</comment>
<evidence type="ECO:0000313" key="2">
    <source>
        <dbReference type="EMBL" id="KAG6429332.1"/>
    </source>
</evidence>
<proteinExistence type="inferred from homology"/>
<keyword evidence="3" id="KW-1185">Reference proteome</keyword>
<evidence type="ECO:0000256" key="1">
    <source>
        <dbReference type="ARBA" id="ARBA00006974"/>
    </source>
</evidence>
<dbReference type="Pfam" id="PF02519">
    <property type="entry name" value="Auxin_inducible"/>
    <property type="match status" value="1"/>
</dbReference>
<evidence type="ECO:0008006" key="4">
    <source>
        <dbReference type="Google" id="ProtNLM"/>
    </source>
</evidence>
<accession>A0A8X9A4D3</accession>
<dbReference type="EMBL" id="PNBA02000003">
    <property type="protein sequence ID" value="KAG6429332.1"/>
    <property type="molecule type" value="Genomic_DNA"/>
</dbReference>
<sequence>MWERCKSFKKGGGIKSLPLNVEVAPVGCFPIYVGPGKERFVIKTEHVNHRLFKILLDEAESEYGYCHKGVLMLPCEVDHFVDVLMEMDCYFDQQIGCNFAARNNSSYHFLTPQRVIAV</sequence>
<comment type="caution">
    <text evidence="2">The sequence shown here is derived from an EMBL/GenBank/DDBJ whole genome shotgun (WGS) entry which is preliminary data.</text>
</comment>
<dbReference type="GO" id="GO:0009733">
    <property type="term" value="P:response to auxin"/>
    <property type="evidence" value="ECO:0007669"/>
    <property type="project" value="InterPro"/>
</dbReference>
<name>A0A8X9A4D3_SALSN</name>
<dbReference type="PANTHER" id="PTHR31374:SF118">
    <property type="entry name" value="OS01G0924966 PROTEIN"/>
    <property type="match status" value="1"/>
</dbReference>
<dbReference type="PANTHER" id="PTHR31374">
    <property type="entry name" value="AUXIN-INDUCED PROTEIN-LIKE-RELATED"/>
    <property type="match status" value="1"/>
</dbReference>
<gene>
    <name evidence="2" type="ORF">SASPL_107381</name>
</gene>
<evidence type="ECO:0000313" key="3">
    <source>
        <dbReference type="Proteomes" id="UP000298416"/>
    </source>
</evidence>
<reference evidence="2" key="2">
    <citation type="submission" date="2020-08" db="EMBL/GenBank/DDBJ databases">
        <title>Plant Genome Project.</title>
        <authorList>
            <person name="Zhang R.-G."/>
        </authorList>
    </citation>
    <scope>NUCLEOTIDE SEQUENCE</scope>
    <source>
        <strain evidence="2">Huo1</strain>
        <tissue evidence="2">Leaf</tissue>
    </source>
</reference>
<dbReference type="Proteomes" id="UP000298416">
    <property type="component" value="Unassembled WGS sequence"/>
</dbReference>
<organism evidence="2">
    <name type="scientific">Salvia splendens</name>
    <name type="common">Scarlet sage</name>
    <dbReference type="NCBI Taxonomy" id="180675"/>
    <lineage>
        <taxon>Eukaryota</taxon>
        <taxon>Viridiplantae</taxon>
        <taxon>Streptophyta</taxon>
        <taxon>Embryophyta</taxon>
        <taxon>Tracheophyta</taxon>
        <taxon>Spermatophyta</taxon>
        <taxon>Magnoliopsida</taxon>
        <taxon>eudicotyledons</taxon>
        <taxon>Gunneridae</taxon>
        <taxon>Pentapetalae</taxon>
        <taxon>asterids</taxon>
        <taxon>lamiids</taxon>
        <taxon>Lamiales</taxon>
        <taxon>Lamiaceae</taxon>
        <taxon>Nepetoideae</taxon>
        <taxon>Mentheae</taxon>
        <taxon>Salviinae</taxon>
        <taxon>Salvia</taxon>
        <taxon>Salvia subgen. Calosphace</taxon>
        <taxon>core Calosphace</taxon>
    </lineage>
</organism>
<protein>
    <recommendedName>
        <fullName evidence="4">SAUR family protein</fullName>
    </recommendedName>
</protein>
<reference evidence="2" key="1">
    <citation type="submission" date="2018-01" db="EMBL/GenBank/DDBJ databases">
        <authorList>
            <person name="Mao J.F."/>
        </authorList>
    </citation>
    <scope>NUCLEOTIDE SEQUENCE</scope>
    <source>
        <strain evidence="2">Huo1</strain>
        <tissue evidence="2">Leaf</tissue>
    </source>
</reference>
<dbReference type="AlphaFoldDB" id="A0A8X9A4D3"/>
<dbReference type="InterPro" id="IPR003676">
    <property type="entry name" value="SAUR_fam"/>
</dbReference>